<accession>A0ABX0H5L4</accession>
<dbReference type="Gene3D" id="3.40.50.20">
    <property type="match status" value="1"/>
</dbReference>
<dbReference type="PANTHER" id="PTHR43300:SF7">
    <property type="entry name" value="UDP-N-ACETYLBACILLOSAMINE N-ACETYLTRANSFERASE"/>
    <property type="match status" value="1"/>
</dbReference>
<organism evidence="3 4">
    <name type="scientific">Cyclobacterium plantarum</name>
    <dbReference type="NCBI Taxonomy" id="2716263"/>
    <lineage>
        <taxon>Bacteria</taxon>
        <taxon>Pseudomonadati</taxon>
        <taxon>Bacteroidota</taxon>
        <taxon>Cytophagia</taxon>
        <taxon>Cytophagales</taxon>
        <taxon>Cyclobacteriaceae</taxon>
        <taxon>Cyclobacterium</taxon>
    </lineage>
</organism>
<dbReference type="SUPFAM" id="SSF51161">
    <property type="entry name" value="Trimeric LpxA-like enzymes"/>
    <property type="match status" value="1"/>
</dbReference>
<name>A0ABX0H5L4_9BACT</name>
<dbReference type="Gene3D" id="2.160.10.10">
    <property type="entry name" value="Hexapeptide repeat proteins"/>
    <property type="match status" value="1"/>
</dbReference>
<evidence type="ECO:0000313" key="3">
    <source>
        <dbReference type="EMBL" id="NHE55624.1"/>
    </source>
</evidence>
<dbReference type="RefSeq" id="WP_166142687.1">
    <property type="nucleotide sequence ID" value="NZ_JAANYN010000001.1"/>
</dbReference>
<dbReference type="NCBIfam" id="TIGR03570">
    <property type="entry name" value="NeuD_NnaD"/>
    <property type="match status" value="1"/>
</dbReference>
<dbReference type="InterPro" id="IPR011004">
    <property type="entry name" value="Trimer_LpxA-like_sf"/>
</dbReference>
<protein>
    <submittedName>
        <fullName evidence="3">Acetyltransferase</fullName>
    </submittedName>
</protein>
<dbReference type="InterPro" id="IPR041561">
    <property type="entry name" value="PglD_N"/>
</dbReference>
<reference evidence="3 4" key="1">
    <citation type="submission" date="2020-03" db="EMBL/GenBank/DDBJ databases">
        <title>Cyclobacterium plantarum sp. nov., a marine bacterium isolated from a coastal-marine wetland.</title>
        <authorList>
            <person name="Sanchez-Porro C."/>
            <person name="Ventosa A."/>
            <person name="Amoozegar M."/>
        </authorList>
    </citation>
    <scope>NUCLEOTIDE SEQUENCE [LARGE SCALE GENOMIC DNA]</scope>
    <source>
        <strain evidence="3 4">GBPx2</strain>
    </source>
</reference>
<keyword evidence="4" id="KW-1185">Reference proteome</keyword>
<dbReference type="EMBL" id="JAANYN010000001">
    <property type="protein sequence ID" value="NHE55624.1"/>
    <property type="molecule type" value="Genomic_DNA"/>
</dbReference>
<evidence type="ECO:0000259" key="2">
    <source>
        <dbReference type="Pfam" id="PF17836"/>
    </source>
</evidence>
<dbReference type="CDD" id="cd03360">
    <property type="entry name" value="LbH_AT_putative"/>
    <property type="match status" value="1"/>
</dbReference>
<evidence type="ECO:0000256" key="1">
    <source>
        <dbReference type="ARBA" id="ARBA00007274"/>
    </source>
</evidence>
<dbReference type="Pfam" id="PF17836">
    <property type="entry name" value="PglD_N"/>
    <property type="match status" value="1"/>
</dbReference>
<dbReference type="InterPro" id="IPR001451">
    <property type="entry name" value="Hexapep"/>
</dbReference>
<dbReference type="Pfam" id="PF00132">
    <property type="entry name" value="Hexapep"/>
    <property type="match status" value="1"/>
</dbReference>
<dbReference type="InterPro" id="IPR050179">
    <property type="entry name" value="Trans_hexapeptide_repeat"/>
</dbReference>
<comment type="similarity">
    <text evidence="1">Belongs to the transferase hexapeptide repeat family.</text>
</comment>
<dbReference type="InterPro" id="IPR020019">
    <property type="entry name" value="AcTrfase_PglD-like"/>
</dbReference>
<sequence>MSEAKEVFLFGYSGHAYVIIESLKDLGYEIVGYFDKHKSDDNPYNLEFFGFEKEVDVKQIVGDRLVFPAVGDNSIRKNLVHFFNSLNLNQFVLKDPSANISKTASIGVSTYVGKAVLINAQSKIGDGVIVNTGCIVEHECELANFVHVAPGTVLCGNVKIGNESFIGANSVIRENKSVVGGALIGAGTVVTKNVMENGIWFGNPVRKK</sequence>
<dbReference type="PANTHER" id="PTHR43300">
    <property type="entry name" value="ACETYLTRANSFERASE"/>
    <property type="match status" value="1"/>
</dbReference>
<feature type="domain" description="PglD N-terminal" evidence="2">
    <location>
        <begin position="7"/>
        <end position="81"/>
    </location>
</feature>
<evidence type="ECO:0000313" key="4">
    <source>
        <dbReference type="Proteomes" id="UP000649799"/>
    </source>
</evidence>
<proteinExistence type="inferred from homology"/>
<comment type="caution">
    <text evidence="3">The sequence shown here is derived from an EMBL/GenBank/DDBJ whole genome shotgun (WGS) entry which is preliminary data.</text>
</comment>
<dbReference type="Proteomes" id="UP000649799">
    <property type="component" value="Unassembled WGS sequence"/>
</dbReference>
<gene>
    <name evidence="3" type="ORF">G9Q97_02225</name>
</gene>